<reference evidence="6" key="2">
    <citation type="journal article" date="2021" name="PeerJ">
        <title>Extensive microbial diversity within the chicken gut microbiome revealed by metagenomics and culture.</title>
        <authorList>
            <person name="Gilroy R."/>
            <person name="Ravi A."/>
            <person name="Getino M."/>
            <person name="Pursley I."/>
            <person name="Horton D.L."/>
            <person name="Alikhan N.F."/>
            <person name="Baker D."/>
            <person name="Gharbi K."/>
            <person name="Hall N."/>
            <person name="Watson M."/>
            <person name="Adriaenssens E.M."/>
            <person name="Foster-Nyarko E."/>
            <person name="Jarju S."/>
            <person name="Secka A."/>
            <person name="Antonio M."/>
            <person name="Oren A."/>
            <person name="Chaudhuri R.R."/>
            <person name="La Ragione R."/>
            <person name="Hildebrand F."/>
            <person name="Pallen M.J."/>
        </authorList>
    </citation>
    <scope>NUCLEOTIDE SEQUENCE</scope>
    <source>
        <strain evidence="6">2830</strain>
    </source>
</reference>
<proteinExistence type="predicted"/>
<evidence type="ECO:0000256" key="5">
    <source>
        <dbReference type="ARBA" id="ARBA00023002"/>
    </source>
</evidence>
<evidence type="ECO:0000256" key="3">
    <source>
        <dbReference type="ARBA" id="ARBA00022630"/>
    </source>
</evidence>
<evidence type="ECO:0000256" key="1">
    <source>
        <dbReference type="ARBA" id="ARBA00003535"/>
    </source>
</evidence>
<dbReference type="AlphaFoldDB" id="A0A9D1KYF8"/>
<comment type="caution">
    <text evidence="6">The sequence shown here is derived from an EMBL/GenBank/DDBJ whole genome shotgun (WGS) entry which is preliminary data.</text>
</comment>
<keyword evidence="3" id="KW-0285">Flavoprotein</keyword>
<evidence type="ECO:0000256" key="4">
    <source>
        <dbReference type="ARBA" id="ARBA00022643"/>
    </source>
</evidence>
<protein>
    <recommendedName>
        <fullName evidence="2">Probable nitronate monooxygenase</fullName>
    </recommendedName>
</protein>
<sequence>MSINSILCRDLGLKYPIFQGGMAYITTGVMAAASSNAGGLGLICSSGLTAQQVADEITAAKRLTDKPFGVNLMLQSPEIEQILQIVIDTKIPVVTTGAGDPTPFMPALHEAGIKVIPVIPHVKAAVKAAKAGAYAVVAEGTESGGHVGDMTTLALVPQVLAAVDIPVLAAGGIADGKSLAAMLLLGAAGVQIGTLFMVADECPIDNAFKQQILQAADTDTIVTGRGTPHVVRSLKNSMSLKYAELEKQPGTQAERDKLADKALLKAVRGDMDGGCLMAGQISGLIKHGGSIASIMQQLMNEAEAALAGANKLLD</sequence>
<keyword evidence="6" id="KW-0503">Monooxygenase</keyword>
<name>A0A9D1KYF8_9FIRM</name>
<organism evidence="6 7">
    <name type="scientific">Candidatus Avidehalobacter gallistercoris</name>
    <dbReference type="NCBI Taxonomy" id="2840694"/>
    <lineage>
        <taxon>Bacteria</taxon>
        <taxon>Bacillati</taxon>
        <taxon>Bacillota</taxon>
        <taxon>Clostridia</taxon>
        <taxon>Eubacteriales</taxon>
        <taxon>Peptococcaceae</taxon>
        <taxon>Peptococcaceae incertae sedis</taxon>
        <taxon>Candidatus Avidehalobacter</taxon>
    </lineage>
</organism>
<dbReference type="SUPFAM" id="SSF51412">
    <property type="entry name" value="Inosine monophosphate dehydrogenase (IMPDH)"/>
    <property type="match status" value="1"/>
</dbReference>
<dbReference type="EMBL" id="DVMH01000019">
    <property type="protein sequence ID" value="HIU10258.1"/>
    <property type="molecule type" value="Genomic_DNA"/>
</dbReference>
<dbReference type="PANTHER" id="PTHR32332:SF20">
    <property type="entry name" value="2-NITROPROPANE DIOXYGENASE-LIKE PROTEIN"/>
    <property type="match status" value="1"/>
</dbReference>
<dbReference type="Pfam" id="PF03060">
    <property type="entry name" value="NMO"/>
    <property type="match status" value="2"/>
</dbReference>
<keyword evidence="5" id="KW-0560">Oxidoreductase</keyword>
<dbReference type="InterPro" id="IPR013785">
    <property type="entry name" value="Aldolase_TIM"/>
</dbReference>
<comment type="function">
    <text evidence="1">Nitronate monooxygenase that uses molecular oxygen to catalyze the oxidative denitrification of alkyl nitronates. Acts on propionate 3-nitronate (P3N), the presumed physiological substrate. Probably functions in the detoxification of P3N, a metabolic poison produced by plants and fungi as a defense mechanism.</text>
</comment>
<dbReference type="PANTHER" id="PTHR32332">
    <property type="entry name" value="2-NITROPROPANE DIOXYGENASE"/>
    <property type="match status" value="1"/>
</dbReference>
<dbReference type="CDD" id="cd04730">
    <property type="entry name" value="NPD_like"/>
    <property type="match status" value="1"/>
</dbReference>
<evidence type="ECO:0000313" key="7">
    <source>
        <dbReference type="Proteomes" id="UP000824124"/>
    </source>
</evidence>
<reference evidence="6" key="1">
    <citation type="submission" date="2020-10" db="EMBL/GenBank/DDBJ databases">
        <authorList>
            <person name="Gilroy R."/>
        </authorList>
    </citation>
    <scope>NUCLEOTIDE SEQUENCE</scope>
    <source>
        <strain evidence="6">2830</strain>
    </source>
</reference>
<dbReference type="InterPro" id="IPR004136">
    <property type="entry name" value="NMO"/>
</dbReference>
<dbReference type="Gene3D" id="3.20.20.70">
    <property type="entry name" value="Aldolase class I"/>
    <property type="match status" value="1"/>
</dbReference>
<dbReference type="GO" id="GO:0018580">
    <property type="term" value="F:nitronate monooxygenase activity"/>
    <property type="evidence" value="ECO:0007669"/>
    <property type="project" value="InterPro"/>
</dbReference>
<dbReference type="Proteomes" id="UP000824124">
    <property type="component" value="Unassembled WGS sequence"/>
</dbReference>
<keyword evidence="4" id="KW-0288">FMN</keyword>
<accession>A0A9D1KYF8</accession>
<evidence type="ECO:0000256" key="2">
    <source>
        <dbReference type="ARBA" id="ARBA00013457"/>
    </source>
</evidence>
<evidence type="ECO:0000313" key="6">
    <source>
        <dbReference type="EMBL" id="HIU10258.1"/>
    </source>
</evidence>
<gene>
    <name evidence="6" type="ORF">IAB00_03295</name>
</gene>